<comment type="similarity">
    <text evidence="2">Belongs to the peptidase A1 family.</text>
</comment>
<keyword evidence="12" id="KW-1185">Reference proteome</keyword>
<keyword evidence="7" id="KW-0325">Glycoprotein</keyword>
<evidence type="ECO:0000256" key="1">
    <source>
        <dbReference type="ARBA" id="ARBA00004613"/>
    </source>
</evidence>
<dbReference type="GO" id="GO:0016740">
    <property type="term" value="F:transferase activity"/>
    <property type="evidence" value="ECO:0007669"/>
    <property type="project" value="UniProtKB-KW"/>
</dbReference>
<evidence type="ECO:0000256" key="7">
    <source>
        <dbReference type="ARBA" id="ARBA00023180"/>
    </source>
</evidence>
<gene>
    <name evidence="11" type="ORF">D0Y65_020759</name>
    <name evidence="10" type="ORF">glysoja_026593</name>
</gene>
<sequence>MHAFVFCFLLLCSHSIASFAEASKTLSGFSINLIHRESPLSPFYNPSLTPSERIKNTVLRSFARSKRRLRLSQNDDRSPGTITIPDEPITEYLMRFYIGTPPVERFAIADTGSDLIWVQCAPCEKCVPQNAPLFDPRKSSTFKTVPCDSQPCTLLPPSQRACVGKSGQCYYQYIYGDHTLVSGILGFESINFGSKNNAIKFPKLTFGCTFSNNDTVDESKRNMGLVGLGVGPLSLISQLGYQIGRKFSYCFPPLSSNSTSKMRFGNDAIVKQIKGVVSTPLIIKSIGPSYYYLNLEGVSIGNKKVKTSESQTDGNILIDSGTSFTILKQSFYNKFVALVKEVYGVEAVKIPPLVYNFCFENKGKRKRFPDVVFLFTGAKVRVDASNLFEAEDNNLLCMVALPTSDEDDSIFGNHAQIGYQVEYDLQGGMVSFAPADCAKD</sequence>
<dbReference type="EMBL" id="QZWG01000008">
    <property type="protein sequence ID" value="RZB97241.1"/>
    <property type="molecule type" value="Genomic_DNA"/>
</dbReference>
<dbReference type="InterPro" id="IPR001969">
    <property type="entry name" value="Aspartic_peptidase_AS"/>
</dbReference>
<organism evidence="10">
    <name type="scientific">Glycine soja</name>
    <name type="common">Wild soybean</name>
    <dbReference type="NCBI Taxonomy" id="3848"/>
    <lineage>
        <taxon>Eukaryota</taxon>
        <taxon>Viridiplantae</taxon>
        <taxon>Streptophyta</taxon>
        <taxon>Embryophyta</taxon>
        <taxon>Tracheophyta</taxon>
        <taxon>Spermatophyta</taxon>
        <taxon>Magnoliopsida</taxon>
        <taxon>eudicotyledons</taxon>
        <taxon>Gunneridae</taxon>
        <taxon>Pentapetalae</taxon>
        <taxon>rosids</taxon>
        <taxon>fabids</taxon>
        <taxon>Fabales</taxon>
        <taxon>Fabaceae</taxon>
        <taxon>Papilionoideae</taxon>
        <taxon>50 kb inversion clade</taxon>
        <taxon>NPAAA clade</taxon>
        <taxon>indigoferoid/millettioid clade</taxon>
        <taxon>Phaseoleae</taxon>
        <taxon>Glycine</taxon>
        <taxon>Glycine subgen. Soja</taxon>
    </lineage>
</organism>
<evidence type="ECO:0000313" key="10">
    <source>
        <dbReference type="EMBL" id="KHN21392.1"/>
    </source>
</evidence>
<keyword evidence="6" id="KW-0378">Hydrolase</keyword>
<keyword evidence="8" id="KW-0732">Signal</keyword>
<reference evidence="11 12" key="2">
    <citation type="submission" date="2018-09" db="EMBL/GenBank/DDBJ databases">
        <title>A high-quality reference genome of wild soybean provides a powerful tool to mine soybean genomes.</title>
        <authorList>
            <person name="Xie M."/>
            <person name="Chung C.Y.L."/>
            <person name="Li M.-W."/>
            <person name="Wong F.-L."/>
            <person name="Chan T.-F."/>
            <person name="Lam H.-M."/>
        </authorList>
    </citation>
    <scope>NUCLEOTIDE SEQUENCE [LARGE SCALE GENOMIC DNA]</scope>
    <source>
        <strain evidence="12">cv. W05</strain>
        <tissue evidence="11">Hypocotyl of etiolated seedlings</tissue>
    </source>
</reference>
<dbReference type="InterPro" id="IPR021109">
    <property type="entry name" value="Peptidase_aspartic_dom_sf"/>
</dbReference>
<dbReference type="Pfam" id="PF14541">
    <property type="entry name" value="TAXi_C"/>
    <property type="match status" value="1"/>
</dbReference>
<reference evidence="10" key="1">
    <citation type="submission" date="2014-07" db="EMBL/GenBank/DDBJ databases">
        <title>Identification of a novel salt tolerance gene in wild soybean by whole-genome sequencing.</title>
        <authorList>
            <person name="Lam H.-M."/>
            <person name="Qi X."/>
            <person name="Li M.-W."/>
            <person name="Liu X."/>
            <person name="Xie M."/>
            <person name="Ni M."/>
            <person name="Xu X."/>
        </authorList>
    </citation>
    <scope>NUCLEOTIDE SEQUENCE [LARGE SCALE GENOMIC DNA]</scope>
    <source>
        <tissue evidence="10">Root</tissue>
    </source>
</reference>
<evidence type="ECO:0000256" key="2">
    <source>
        <dbReference type="ARBA" id="ARBA00007447"/>
    </source>
</evidence>
<dbReference type="AlphaFoldDB" id="A0A0B2QNV7"/>
<dbReference type="InterPro" id="IPR032861">
    <property type="entry name" value="TAXi_N"/>
</dbReference>
<dbReference type="CDD" id="cd05476">
    <property type="entry name" value="pepsin_A_like_plant"/>
    <property type="match status" value="1"/>
</dbReference>
<evidence type="ECO:0000259" key="9">
    <source>
        <dbReference type="PROSITE" id="PS51767"/>
    </source>
</evidence>
<evidence type="ECO:0000313" key="12">
    <source>
        <dbReference type="Proteomes" id="UP000289340"/>
    </source>
</evidence>
<dbReference type="FunFam" id="2.40.70.10:FF:000050">
    <property type="entry name" value="Aspartic proteinase CDR1"/>
    <property type="match status" value="1"/>
</dbReference>
<evidence type="ECO:0000256" key="6">
    <source>
        <dbReference type="ARBA" id="ARBA00022801"/>
    </source>
</evidence>
<dbReference type="InterPro" id="IPR032799">
    <property type="entry name" value="TAXi_C"/>
</dbReference>
<evidence type="ECO:0000256" key="3">
    <source>
        <dbReference type="ARBA" id="ARBA00022525"/>
    </source>
</evidence>
<evidence type="ECO:0000256" key="8">
    <source>
        <dbReference type="SAM" id="SignalP"/>
    </source>
</evidence>
<dbReference type="Proteomes" id="UP000053555">
    <property type="component" value="Unassembled WGS sequence"/>
</dbReference>
<feature type="signal peptide" evidence="8">
    <location>
        <begin position="1"/>
        <end position="22"/>
    </location>
</feature>
<dbReference type="SMR" id="A0A0B2QNV7"/>
<keyword evidence="4 10" id="KW-0645">Protease</keyword>
<keyword evidence="5" id="KW-0064">Aspartyl protease</keyword>
<evidence type="ECO:0000313" key="11">
    <source>
        <dbReference type="EMBL" id="RZB97241.1"/>
    </source>
</evidence>
<name>A0A0B2QNV7_GLYSO</name>
<protein>
    <submittedName>
        <fullName evidence="10">Putative aspartic protease</fullName>
        <ecNumber evidence="10">2.7.1.-</ecNumber>
    </submittedName>
</protein>
<dbReference type="EMBL" id="KN657887">
    <property type="protein sequence ID" value="KHN21392.1"/>
    <property type="molecule type" value="Genomic_DNA"/>
</dbReference>
<dbReference type="PROSITE" id="PS00141">
    <property type="entry name" value="ASP_PROTEASE"/>
    <property type="match status" value="2"/>
</dbReference>
<dbReference type="FunFam" id="2.40.70.10:FF:000051">
    <property type="entry name" value="Putative aspartic protease"/>
    <property type="match status" value="1"/>
</dbReference>
<dbReference type="GO" id="GO:0005576">
    <property type="term" value="C:extracellular region"/>
    <property type="evidence" value="ECO:0007669"/>
    <property type="project" value="UniProtKB-SubCell"/>
</dbReference>
<evidence type="ECO:0000256" key="4">
    <source>
        <dbReference type="ARBA" id="ARBA00022670"/>
    </source>
</evidence>
<dbReference type="EC" id="2.7.1.-" evidence="10"/>
<dbReference type="InterPro" id="IPR034161">
    <property type="entry name" value="Pepsin-like_plant"/>
</dbReference>
<dbReference type="GO" id="GO:0004190">
    <property type="term" value="F:aspartic-type endopeptidase activity"/>
    <property type="evidence" value="ECO:0007669"/>
    <property type="project" value="UniProtKB-KW"/>
</dbReference>
<feature type="domain" description="Peptidase A1" evidence="9">
    <location>
        <begin position="92"/>
        <end position="433"/>
    </location>
</feature>
<dbReference type="PANTHER" id="PTHR47967">
    <property type="entry name" value="OS07G0603500 PROTEIN-RELATED"/>
    <property type="match status" value="1"/>
</dbReference>
<dbReference type="Proteomes" id="UP000289340">
    <property type="component" value="Chromosome 8"/>
</dbReference>
<feature type="chain" id="PRO_5040562828" evidence="8">
    <location>
        <begin position="23"/>
        <end position="440"/>
    </location>
</feature>
<dbReference type="GO" id="GO:0006508">
    <property type="term" value="P:proteolysis"/>
    <property type="evidence" value="ECO:0007669"/>
    <property type="project" value="UniProtKB-KW"/>
</dbReference>
<dbReference type="Pfam" id="PF14543">
    <property type="entry name" value="TAXi_N"/>
    <property type="match status" value="1"/>
</dbReference>
<keyword evidence="3" id="KW-0964">Secreted</keyword>
<dbReference type="Gramene" id="XM_028391184.1">
    <property type="protein sequence ID" value="XP_028246985.1"/>
    <property type="gene ID" value="LOC114424343"/>
</dbReference>
<dbReference type="InterPro" id="IPR033121">
    <property type="entry name" value="PEPTIDASE_A1"/>
</dbReference>
<dbReference type="SUPFAM" id="SSF50630">
    <property type="entry name" value="Acid proteases"/>
    <property type="match status" value="1"/>
</dbReference>
<keyword evidence="10" id="KW-0808">Transferase</keyword>
<dbReference type="InterPro" id="IPR051708">
    <property type="entry name" value="Plant_Aspart_Prot_A1"/>
</dbReference>
<accession>A0A0B2QNV7</accession>
<dbReference type="PANTHER" id="PTHR47967:SF128">
    <property type="entry name" value="ASPARTIC PROTEINASE CDR1-LIKE"/>
    <property type="match status" value="1"/>
</dbReference>
<dbReference type="Gene3D" id="2.40.70.10">
    <property type="entry name" value="Acid Proteases"/>
    <property type="match status" value="2"/>
</dbReference>
<proteinExistence type="inferred from homology"/>
<comment type="subcellular location">
    <subcellularLocation>
        <location evidence="1">Secreted</location>
    </subcellularLocation>
</comment>
<evidence type="ECO:0000256" key="5">
    <source>
        <dbReference type="ARBA" id="ARBA00022750"/>
    </source>
</evidence>
<dbReference type="PROSITE" id="PS51767">
    <property type="entry name" value="PEPTIDASE_A1"/>
    <property type="match status" value="1"/>
</dbReference>